<feature type="compositionally biased region" description="Polar residues" evidence="15">
    <location>
        <begin position="1"/>
        <end position="11"/>
    </location>
</feature>
<dbReference type="InterPro" id="IPR005579">
    <property type="entry name" value="Cgr1-like"/>
</dbReference>
<keyword evidence="11 14" id="KW-0175">Coiled coil</keyword>
<evidence type="ECO:0000256" key="8">
    <source>
        <dbReference type="ARBA" id="ARBA00022552"/>
    </source>
</evidence>
<keyword evidence="9" id="KW-0597">Phosphoprotein</keyword>
<dbReference type="Proteomes" id="UP000078200">
    <property type="component" value="Unassembled WGS sequence"/>
</dbReference>
<evidence type="ECO:0000256" key="14">
    <source>
        <dbReference type="SAM" id="Coils"/>
    </source>
</evidence>
<organism evidence="16 17">
    <name type="scientific">Glossina austeni</name>
    <name type="common">Savannah tsetse fly</name>
    <dbReference type="NCBI Taxonomy" id="7395"/>
    <lineage>
        <taxon>Eukaryota</taxon>
        <taxon>Metazoa</taxon>
        <taxon>Ecdysozoa</taxon>
        <taxon>Arthropoda</taxon>
        <taxon>Hexapoda</taxon>
        <taxon>Insecta</taxon>
        <taxon>Pterygota</taxon>
        <taxon>Neoptera</taxon>
        <taxon>Endopterygota</taxon>
        <taxon>Diptera</taxon>
        <taxon>Brachycera</taxon>
        <taxon>Muscomorpha</taxon>
        <taxon>Hippoboscoidea</taxon>
        <taxon>Glossinidae</taxon>
        <taxon>Glossina</taxon>
    </lineage>
</organism>
<dbReference type="STRING" id="7395.A0A1A9VRD5"/>
<comment type="subcellular location">
    <subcellularLocation>
        <location evidence="2">Chromosome</location>
    </subcellularLocation>
    <subcellularLocation>
        <location evidence="3">Nucleus</location>
        <location evidence="3">Nucleolus</location>
    </subcellularLocation>
</comment>
<keyword evidence="10" id="KW-0164">Citrullination</keyword>
<evidence type="ECO:0000256" key="12">
    <source>
        <dbReference type="ARBA" id="ARBA00023242"/>
    </source>
</evidence>
<comment type="function">
    <text evidence="1">Involved in nucleolar integrity and required for processing of the pre-rRNA for the 60S ribosome subunit.</text>
</comment>
<evidence type="ECO:0000313" key="17">
    <source>
        <dbReference type="Proteomes" id="UP000078200"/>
    </source>
</evidence>
<evidence type="ECO:0000256" key="9">
    <source>
        <dbReference type="ARBA" id="ARBA00022553"/>
    </source>
</evidence>
<evidence type="ECO:0000256" key="13">
    <source>
        <dbReference type="ARBA" id="ARBA00093307"/>
    </source>
</evidence>
<evidence type="ECO:0000256" key="1">
    <source>
        <dbReference type="ARBA" id="ARBA00004090"/>
    </source>
</evidence>
<dbReference type="EnsemblMetazoa" id="GAUT045107-RA">
    <property type="protein sequence ID" value="GAUT045107-PA"/>
    <property type="gene ID" value="GAUT045107"/>
</dbReference>
<dbReference type="Pfam" id="PF03879">
    <property type="entry name" value="Cgr1"/>
    <property type="match status" value="1"/>
</dbReference>
<accession>A0A1A9VRD5</accession>
<keyword evidence="17" id="KW-1185">Reference proteome</keyword>
<evidence type="ECO:0000256" key="2">
    <source>
        <dbReference type="ARBA" id="ARBA00004286"/>
    </source>
</evidence>
<protein>
    <recommendedName>
        <fullName evidence="5">Coiled-coil domain-containing protein 86</fullName>
    </recommendedName>
</protein>
<feature type="compositionally biased region" description="Basic residues" evidence="15">
    <location>
        <begin position="25"/>
        <end position="37"/>
    </location>
</feature>
<keyword evidence="7" id="KW-0690">Ribosome biogenesis</keyword>
<comment type="similarity">
    <text evidence="4">Belongs to the CGR1 family.</text>
</comment>
<dbReference type="GO" id="GO:0006364">
    <property type="term" value="P:rRNA processing"/>
    <property type="evidence" value="ECO:0007669"/>
    <property type="project" value="UniProtKB-KW"/>
</dbReference>
<evidence type="ECO:0000313" key="16">
    <source>
        <dbReference type="EnsemblMetazoa" id="GAUT045107-PA"/>
    </source>
</evidence>
<evidence type="ECO:0000256" key="6">
    <source>
        <dbReference type="ARBA" id="ARBA00022454"/>
    </source>
</evidence>
<proteinExistence type="inferred from homology"/>
<evidence type="ECO:0000256" key="5">
    <source>
        <dbReference type="ARBA" id="ARBA00016738"/>
    </source>
</evidence>
<feature type="region of interest" description="Disordered" evidence="15">
    <location>
        <begin position="1"/>
        <end position="39"/>
    </location>
</feature>
<dbReference type="AlphaFoldDB" id="A0A1A9VRD5"/>
<comment type="function">
    <text evidence="13">Required for proper chromosome segregation during mitosis and error-free mitotic progression.</text>
</comment>
<dbReference type="InterPro" id="IPR026570">
    <property type="entry name" value="CCDC86"/>
</dbReference>
<keyword evidence="6" id="KW-0158">Chromosome</keyword>
<reference evidence="16" key="1">
    <citation type="submission" date="2020-05" db="UniProtKB">
        <authorList>
            <consortium name="EnsemblMetazoa"/>
        </authorList>
    </citation>
    <scope>IDENTIFICATION</scope>
    <source>
        <strain evidence="16">TTRI</strain>
    </source>
</reference>
<evidence type="ECO:0000256" key="7">
    <source>
        <dbReference type="ARBA" id="ARBA00022517"/>
    </source>
</evidence>
<evidence type="ECO:0000256" key="4">
    <source>
        <dbReference type="ARBA" id="ARBA00007869"/>
    </source>
</evidence>
<dbReference type="PANTHER" id="PTHR13557:SF1">
    <property type="entry name" value="COILED-COIL DOMAIN-CONTAINING PROTEIN 86"/>
    <property type="match status" value="1"/>
</dbReference>
<evidence type="ECO:0000256" key="3">
    <source>
        <dbReference type="ARBA" id="ARBA00004604"/>
    </source>
</evidence>
<keyword evidence="8" id="KW-0698">rRNA processing</keyword>
<name>A0A1A9VRD5_GLOAU</name>
<dbReference type="VEuPathDB" id="VectorBase:GAUT045107"/>
<dbReference type="GO" id="GO:0005730">
    <property type="term" value="C:nucleolus"/>
    <property type="evidence" value="ECO:0007669"/>
    <property type="project" value="UniProtKB-SubCell"/>
</dbReference>
<dbReference type="PANTHER" id="PTHR13557">
    <property type="entry name" value="COILED-COIL DOMAIN-CONTAINING PROTEIN 86"/>
    <property type="match status" value="1"/>
</dbReference>
<feature type="coiled-coil region" evidence="14">
    <location>
        <begin position="55"/>
        <end position="101"/>
    </location>
</feature>
<evidence type="ECO:0000256" key="15">
    <source>
        <dbReference type="SAM" id="MobiDB-lite"/>
    </source>
</evidence>
<sequence>MGSMATTSNKSKLVKKKTENEIPRGKAKSNRPWKTPKTKFATIKKTLPRLTFEKKMELRRGLRAIKERSKEIKDERKQAAIAKHQRQLESAEKRLANEQRAEIVQVIKNPAKLKRMKKKQIRLIEKRDLSKVKVI</sequence>
<dbReference type="GO" id="GO:0005694">
    <property type="term" value="C:chromosome"/>
    <property type="evidence" value="ECO:0007669"/>
    <property type="project" value="UniProtKB-SubCell"/>
</dbReference>
<evidence type="ECO:0000256" key="10">
    <source>
        <dbReference type="ARBA" id="ARBA00022934"/>
    </source>
</evidence>
<keyword evidence="12" id="KW-0539">Nucleus</keyword>
<evidence type="ECO:0000256" key="11">
    <source>
        <dbReference type="ARBA" id="ARBA00023054"/>
    </source>
</evidence>